<evidence type="ECO:0000259" key="3">
    <source>
        <dbReference type="Pfam" id="PF08574"/>
    </source>
</evidence>
<dbReference type="AlphaFoldDB" id="A0A6A6E5S6"/>
<dbReference type="GO" id="GO:0006606">
    <property type="term" value="P:protein import into nucleus"/>
    <property type="evidence" value="ECO:0007669"/>
    <property type="project" value="InterPro"/>
</dbReference>
<name>A0A6A6E5S6_9PEZI</name>
<comment type="similarity">
    <text evidence="1">Belongs to the IWR1/SLC7A6OS family.</text>
</comment>
<proteinExistence type="inferred from homology"/>
<feature type="compositionally biased region" description="Acidic residues" evidence="2">
    <location>
        <begin position="250"/>
        <end position="259"/>
    </location>
</feature>
<feature type="compositionally biased region" description="Polar residues" evidence="2">
    <location>
        <begin position="1"/>
        <end position="10"/>
    </location>
</feature>
<dbReference type="PANTHER" id="PTHR28063">
    <property type="entry name" value="RNA POLYMERASE II NUCLEAR LOCALIZATION PROTEIN IWR1"/>
    <property type="match status" value="1"/>
</dbReference>
<evidence type="ECO:0000256" key="1">
    <source>
        <dbReference type="ARBA" id="ARBA00010218"/>
    </source>
</evidence>
<evidence type="ECO:0000313" key="5">
    <source>
        <dbReference type="Proteomes" id="UP000800200"/>
    </source>
</evidence>
<dbReference type="EMBL" id="ML994627">
    <property type="protein sequence ID" value="KAF2187271.1"/>
    <property type="molecule type" value="Genomic_DNA"/>
</dbReference>
<accession>A0A6A6E5S6</accession>
<dbReference type="InterPro" id="IPR013883">
    <property type="entry name" value="TF_Iwr1_dom"/>
</dbReference>
<keyword evidence="5" id="KW-1185">Reference proteome</keyword>
<dbReference type="PANTHER" id="PTHR28063:SF1">
    <property type="entry name" value="RNA POLYMERASE II NUCLEAR LOCALIZATION PROTEIN IWR1"/>
    <property type="match status" value="1"/>
</dbReference>
<feature type="region of interest" description="Disordered" evidence="2">
    <location>
        <begin position="1"/>
        <end position="36"/>
    </location>
</feature>
<feature type="compositionally biased region" description="Acidic residues" evidence="2">
    <location>
        <begin position="267"/>
        <end position="276"/>
    </location>
</feature>
<organism evidence="4 5">
    <name type="scientific">Zopfia rhizophila CBS 207.26</name>
    <dbReference type="NCBI Taxonomy" id="1314779"/>
    <lineage>
        <taxon>Eukaryota</taxon>
        <taxon>Fungi</taxon>
        <taxon>Dikarya</taxon>
        <taxon>Ascomycota</taxon>
        <taxon>Pezizomycotina</taxon>
        <taxon>Dothideomycetes</taxon>
        <taxon>Dothideomycetes incertae sedis</taxon>
        <taxon>Zopfiaceae</taxon>
        <taxon>Zopfia</taxon>
    </lineage>
</organism>
<evidence type="ECO:0000313" key="4">
    <source>
        <dbReference type="EMBL" id="KAF2187271.1"/>
    </source>
</evidence>
<reference evidence="4" key="1">
    <citation type="journal article" date="2020" name="Stud. Mycol.">
        <title>101 Dothideomycetes genomes: a test case for predicting lifestyles and emergence of pathogens.</title>
        <authorList>
            <person name="Haridas S."/>
            <person name="Albert R."/>
            <person name="Binder M."/>
            <person name="Bloem J."/>
            <person name="Labutti K."/>
            <person name="Salamov A."/>
            <person name="Andreopoulos B."/>
            <person name="Baker S."/>
            <person name="Barry K."/>
            <person name="Bills G."/>
            <person name="Bluhm B."/>
            <person name="Cannon C."/>
            <person name="Castanera R."/>
            <person name="Culley D."/>
            <person name="Daum C."/>
            <person name="Ezra D."/>
            <person name="Gonzalez J."/>
            <person name="Henrissat B."/>
            <person name="Kuo A."/>
            <person name="Liang C."/>
            <person name="Lipzen A."/>
            <person name="Lutzoni F."/>
            <person name="Magnuson J."/>
            <person name="Mondo S."/>
            <person name="Nolan M."/>
            <person name="Ohm R."/>
            <person name="Pangilinan J."/>
            <person name="Park H.-J."/>
            <person name="Ramirez L."/>
            <person name="Alfaro M."/>
            <person name="Sun H."/>
            <person name="Tritt A."/>
            <person name="Yoshinaga Y."/>
            <person name="Zwiers L.-H."/>
            <person name="Turgeon B."/>
            <person name="Goodwin S."/>
            <person name="Spatafora J."/>
            <person name="Crous P."/>
            <person name="Grigoriev I."/>
        </authorList>
    </citation>
    <scope>NUCLEOTIDE SEQUENCE</scope>
    <source>
        <strain evidence="4">CBS 207.26</strain>
    </source>
</reference>
<feature type="region of interest" description="Disordered" evidence="2">
    <location>
        <begin position="242"/>
        <end position="276"/>
    </location>
</feature>
<evidence type="ECO:0000256" key="2">
    <source>
        <dbReference type="SAM" id="MobiDB-lite"/>
    </source>
</evidence>
<gene>
    <name evidence="4" type="ORF">K469DRAFT_725343</name>
</gene>
<dbReference type="Pfam" id="PF08574">
    <property type="entry name" value="Iwr1"/>
    <property type="match status" value="1"/>
</dbReference>
<feature type="domain" description="Transcription factor Iwr1" evidence="3">
    <location>
        <begin position="197"/>
        <end position="271"/>
    </location>
</feature>
<dbReference type="Proteomes" id="UP000800200">
    <property type="component" value="Unassembled WGS sequence"/>
</dbReference>
<dbReference type="InterPro" id="IPR040150">
    <property type="entry name" value="Iwr1"/>
</dbReference>
<dbReference type="OrthoDB" id="6255506at2759"/>
<sequence>MSFNTPQTLSVKRKRGDAPIDSLLVDQSSRTKRQATERIIFRRIQKVDVSSRPVEPPAQPLTPRRFHFSRGARDYVLIEEKEAAQAATSGGKAPVLDATPENACIPRKLPGASEVEKQFRSHTWGRSVQKPSYATSEPSEDLVRQLQQFAEEVENKEALEVTPVVKKPLKYKPKVPTKRYKERHPEQSEDAMDVDTDDYVYDTYVREIIMHDTAELAPEPQGSVGFIIITDEDEELWEAYGHDDKSDREFDTDDEDENAENYYGADYPEDEVESDDEYGVNLYKYNHGSDEEEYDVDNDAWSDDDVDDLCYPWRREFKQRNDIGEEDD</sequence>
<protein>
    <recommendedName>
        <fullName evidence="3">Transcription factor Iwr1 domain-containing protein</fullName>
    </recommendedName>
</protein>
<dbReference type="GO" id="GO:0005737">
    <property type="term" value="C:cytoplasm"/>
    <property type="evidence" value="ECO:0007669"/>
    <property type="project" value="TreeGrafter"/>
</dbReference>